<dbReference type="Pfam" id="PF02018">
    <property type="entry name" value="CBM_4_9"/>
    <property type="match status" value="6"/>
</dbReference>
<evidence type="ECO:0000259" key="6">
    <source>
        <dbReference type="PROSITE" id="PS51272"/>
    </source>
</evidence>
<feature type="domain" description="SLH" evidence="6">
    <location>
        <begin position="156"/>
        <end position="218"/>
    </location>
</feature>
<keyword evidence="8" id="KW-0326">Glycosidase</keyword>
<dbReference type="Pfam" id="PF00722">
    <property type="entry name" value="Glyco_hydro_16"/>
    <property type="match status" value="2"/>
</dbReference>
<evidence type="ECO:0000313" key="8">
    <source>
        <dbReference type="EMBL" id="EFM10085.1"/>
    </source>
</evidence>
<dbReference type="InterPro" id="IPR000421">
    <property type="entry name" value="FA58C"/>
</dbReference>
<evidence type="ECO:0000256" key="4">
    <source>
        <dbReference type="SAM" id="SignalP"/>
    </source>
</evidence>
<evidence type="ECO:0000259" key="7">
    <source>
        <dbReference type="PROSITE" id="PS51762"/>
    </source>
</evidence>
<dbReference type="Gene3D" id="2.60.120.200">
    <property type="match status" value="2"/>
</dbReference>
<feature type="domain" description="SLH" evidence="6">
    <location>
        <begin position="33"/>
        <end position="96"/>
    </location>
</feature>
<dbReference type="PROSITE" id="PS50022">
    <property type="entry name" value="FA58C_3"/>
    <property type="match status" value="2"/>
</dbReference>
<dbReference type="InterPro" id="IPR003305">
    <property type="entry name" value="CenC_carb-bd"/>
</dbReference>
<dbReference type="CDD" id="cd08023">
    <property type="entry name" value="GH16_laminarinase_like"/>
    <property type="match status" value="2"/>
</dbReference>
<dbReference type="InterPro" id="IPR008979">
    <property type="entry name" value="Galactose-bd-like_sf"/>
</dbReference>
<feature type="domain" description="F5/8 type C" evidence="5">
    <location>
        <begin position="2546"/>
        <end position="2687"/>
    </location>
</feature>
<dbReference type="Gene3D" id="2.60.120.260">
    <property type="entry name" value="Galactose-binding domain-like"/>
    <property type="match status" value="10"/>
</dbReference>
<feature type="domain" description="GH16" evidence="7">
    <location>
        <begin position="409"/>
        <end position="676"/>
    </location>
</feature>
<proteinExistence type="inferred from homology"/>
<dbReference type="eggNOG" id="COG1472">
    <property type="taxonomic scope" value="Bacteria"/>
</dbReference>
<feature type="domain" description="SLH" evidence="6">
    <location>
        <begin position="97"/>
        <end position="155"/>
    </location>
</feature>
<dbReference type="Pfam" id="PF07550">
    <property type="entry name" value="Shr-like_HID"/>
    <property type="match status" value="3"/>
</dbReference>
<dbReference type="InterPro" id="IPR001119">
    <property type="entry name" value="SLH_dom"/>
</dbReference>
<dbReference type="Pfam" id="PF00395">
    <property type="entry name" value="SLH"/>
    <property type="match status" value="3"/>
</dbReference>
<dbReference type="PANTHER" id="PTHR10963:SF55">
    <property type="entry name" value="GLYCOSIDE HYDROLASE FAMILY 16 PROTEIN"/>
    <property type="match status" value="1"/>
</dbReference>
<evidence type="ECO:0000313" key="9">
    <source>
        <dbReference type="Proteomes" id="UP000005387"/>
    </source>
</evidence>
<name>E0IBK5_9BACL</name>
<evidence type="ECO:0000259" key="5">
    <source>
        <dbReference type="PROSITE" id="PS50022"/>
    </source>
</evidence>
<feature type="compositionally biased region" description="Polar residues" evidence="3">
    <location>
        <begin position="2732"/>
        <end position="2751"/>
    </location>
</feature>
<dbReference type="Pfam" id="PF22633">
    <property type="entry name" value="F5_F8_type_C_2"/>
    <property type="match status" value="2"/>
</dbReference>
<feature type="region of interest" description="Disordered" evidence="3">
    <location>
        <begin position="371"/>
        <end position="417"/>
    </location>
</feature>
<dbReference type="EC" id="3.2.1.39" evidence="8"/>
<dbReference type="RefSeq" id="WP_006039032.1">
    <property type="nucleotide sequence ID" value="NZ_AEDD01000008.1"/>
</dbReference>
<dbReference type="PROSITE" id="PS51762">
    <property type="entry name" value="GH16_2"/>
    <property type="match status" value="2"/>
</dbReference>
<dbReference type="SUPFAM" id="SSF49899">
    <property type="entry name" value="Concanavalin A-like lectins/glucanases"/>
    <property type="match status" value="2"/>
</dbReference>
<dbReference type="eggNOG" id="COG2273">
    <property type="taxonomic scope" value="Bacteria"/>
</dbReference>
<comment type="similarity">
    <text evidence="1">Belongs to the glycosyl hydrolase 16 family.</text>
</comment>
<dbReference type="InterPro" id="IPR013320">
    <property type="entry name" value="ConA-like_dom_sf"/>
</dbReference>
<dbReference type="InterPro" id="IPR050546">
    <property type="entry name" value="Glycosyl_Hydrlase_16"/>
</dbReference>
<gene>
    <name evidence="8" type="ORF">PaecuDRAFT_3044</name>
</gene>
<feature type="compositionally biased region" description="Gly residues" evidence="3">
    <location>
        <begin position="2691"/>
        <end position="2715"/>
    </location>
</feature>
<reference evidence="8 9" key="1">
    <citation type="submission" date="2010-07" db="EMBL/GenBank/DDBJ databases">
        <title>The draft genome of Paenibacillus curdlanolyticus YK9.</title>
        <authorList>
            <consortium name="US DOE Joint Genome Institute (JGI-PGF)"/>
            <person name="Lucas S."/>
            <person name="Copeland A."/>
            <person name="Lapidus A."/>
            <person name="Cheng J.-F."/>
            <person name="Bruce D."/>
            <person name="Goodwin L."/>
            <person name="Pitluck S."/>
            <person name="Land M.L."/>
            <person name="Hauser L."/>
            <person name="Chang Y.-J."/>
            <person name="Jeffries C."/>
            <person name="Anderson I.J."/>
            <person name="Johnson E."/>
            <person name="Loganathan U."/>
            <person name="Mulhopadhyay B."/>
            <person name="Kyrpides N."/>
            <person name="Woyke T.J."/>
        </authorList>
    </citation>
    <scope>NUCLEOTIDE SEQUENCE [LARGE SCALE GENOMIC DNA]</scope>
    <source>
        <strain evidence="8 9">YK9</strain>
    </source>
</reference>
<keyword evidence="2 8" id="KW-0378">Hydrolase</keyword>
<dbReference type="eggNOG" id="COG2041">
    <property type="taxonomic scope" value="Bacteria"/>
</dbReference>
<dbReference type="PROSITE" id="PS51272">
    <property type="entry name" value="SLH"/>
    <property type="match status" value="3"/>
</dbReference>
<dbReference type="Proteomes" id="UP000005387">
    <property type="component" value="Unassembled WGS sequence"/>
</dbReference>
<accession>E0IBK5</accession>
<feature type="compositionally biased region" description="Low complexity" evidence="3">
    <location>
        <begin position="388"/>
        <end position="415"/>
    </location>
</feature>
<feature type="region of interest" description="Disordered" evidence="3">
    <location>
        <begin position="2691"/>
        <end position="2752"/>
    </location>
</feature>
<dbReference type="GO" id="GO:0005975">
    <property type="term" value="P:carbohydrate metabolic process"/>
    <property type="evidence" value="ECO:0007669"/>
    <property type="project" value="InterPro"/>
</dbReference>
<feature type="compositionally biased region" description="Low complexity" evidence="3">
    <location>
        <begin position="371"/>
        <end position="381"/>
    </location>
</feature>
<keyword evidence="9" id="KW-1185">Reference proteome</keyword>
<organism evidence="8 9">
    <name type="scientific">Paenibacillus curdlanolyticus YK9</name>
    <dbReference type="NCBI Taxonomy" id="717606"/>
    <lineage>
        <taxon>Bacteria</taxon>
        <taxon>Bacillati</taxon>
        <taxon>Bacillota</taxon>
        <taxon>Bacilli</taxon>
        <taxon>Bacillales</taxon>
        <taxon>Paenibacillaceae</taxon>
        <taxon>Paenibacillus</taxon>
    </lineage>
</organism>
<dbReference type="EMBL" id="AEDD01000008">
    <property type="protein sequence ID" value="EFM10085.1"/>
    <property type="molecule type" value="Genomic_DNA"/>
</dbReference>
<dbReference type="OrthoDB" id="9809583at2"/>
<feature type="domain" description="F5/8 type C" evidence="5">
    <location>
        <begin position="2705"/>
        <end position="2862"/>
    </location>
</feature>
<keyword evidence="4" id="KW-0732">Signal</keyword>
<evidence type="ECO:0000256" key="2">
    <source>
        <dbReference type="ARBA" id="ARBA00022801"/>
    </source>
</evidence>
<dbReference type="InterPro" id="IPR011432">
    <property type="entry name" value="Shr-like_HID"/>
</dbReference>
<dbReference type="PANTHER" id="PTHR10963">
    <property type="entry name" value="GLYCOSYL HYDROLASE-RELATED"/>
    <property type="match status" value="1"/>
</dbReference>
<evidence type="ECO:0000256" key="3">
    <source>
        <dbReference type="SAM" id="MobiDB-lite"/>
    </source>
</evidence>
<dbReference type="STRING" id="717606.PaecuDRAFT_3044"/>
<protein>
    <submittedName>
        <fullName evidence="8">Glucan endo-1,3-beta-D-glucosidase</fullName>
        <ecNumber evidence="8">3.2.1.39</ecNumber>
    </submittedName>
</protein>
<dbReference type="SUPFAM" id="SSF49785">
    <property type="entry name" value="Galactose-binding domain-like"/>
    <property type="match status" value="10"/>
</dbReference>
<sequence length="2862" mass="308148">MRLTKRTKQVIAVVLSFLIISGYLPVEGTAAAAQPSANDDMQGHWAANEVHKWTEKGLISGFADGTFRPNQGVTRAELTKLINSLFGFTDQAAASFTDVTGNVWYKEQVAIAKEAGYIGGYPDGSFKPNATVTRQEVAKVAAALFPLPKAADNSLSGYKDYASISGFAKSAMANMVGGGYLKGFADGTVRPAQPITRAEAVVLFDRLAGDVQNKAGTFDGLAAKGNVLVTTPDVKLVKPQIGGNLMLTAGIGEGDSHIEGGSIDGTVFVNGGGVNSIHIKGTKLTQLTVNKKKPVRVVISEDANIAQLNVETKAIIELEKKAVVGKLVISSNAQGTTIKVQGSITELVIEADGVIVNDQPVKKGSKVSVVDGRIVDNTPTTPGGGSPGTNPGTDPGTNPGTDPGTNPGTDPGTNPAQWQLVWDDEFDRSGTNLDTNGVDLDKWGYQEGTGSQYGLDGWGNEEQQSYSKNNIKVENGKLVIEARKETANGKPYTSGRLYTEPTLNKTYGKFEAKIKMPEGEGIWPAFWMVPSNSEYGVWASSGELDIMEARGRLPHEVAGTIHYGKKWPNNKATGADYQFENGESITGEHVYGVEWEPGEIRWYVDGKLYSRLNNWDSTGENQPAKYAYPAPFDKDFYMILNLAVGGSFDGNRIPPDSKIPAKMEVDYVRVYDKVGGYNNTVTEPTVAKEPLPAVHKQAINGNYVYDPAFAQPFTLLKTPDDVLNPTYWNFATISTFSGAGTVSKETLDTTPFAKVDITSGGNAAHAIQMIQNVTLGKGRWYKLSFDAKAASSRTMLVKFGGGADRGWATYSDSLEAGLTDQLQSYEMTFQMNADTDAQARLEFNMGLNTKSIWLGNVKLVEVDAIDLYKEDAAKEPLVGGNHVYNGTFDQGRVDRMTYWHWVTNGATATAAVDAIDRQLLATISNGGAAADSVSLVQKGINLVEGNDYRITFKAKAAANRTIAVGVQKADGTAVEQPETVALTTTWETHTVNFSTKDGDSDLNGKLLFLLGGQAGNVTLDDIVMVRLTNRNMGELPLADQFPVKNSDFSNGKTSWSEHVQGRYDGYGSSAVFSPSQGAMKIAIANEGNNPWDVMLMQTDFNLFKTNTYVVSLDARSTVAREAELVVDSNNTRYVSQKLSLTPQMQTFTYELQVDADMTASFKLLLGKLQNATAIGAHDVYVDNVRVELKGARDRAFLLHNGDFSAGWDNWSKHLQGDYNGDSRAVVTTDNGAYHADIKNDGANPWDIMLYQEPMVLEKGKTYTVTFNARSTKLSKIEAVVENSTNFRYLNQAVQLDDSTNTYSYTFTMDKNDTTGLKFLMGKPSGANAVGAHDIYIDNVRFELQGALQATGERASDQDDIHLPNPPALSPDAMNNLIGQPETISFADSLTWRTSITSISINGDIVSPQSYTIAPGSITLNASLFPTARDYEITVKAAGYEKATVVQQVEASSDWSLIWNDEFDGTGTNLDTNGVDLDKWAYQQGTGAEYGVEGWGNNEQEYYRKDNMHVTNGNLVIEARKEAFGGKPYTSGRVFTQPTFTKAYGRFEARMQLPTGDGVWPAFWMMPAGNEYGTWASSGEIDIMEARGRLPGEVAGTIHWGKPYPSNKSTGDEYEFPQGQSITGYHTYAVEWEPGEIRWYVDGNLYQTVNDWSSTGAGQPDKYAYPAPFDKPFYMILNLAIGGAFDGNRLPDDSLLPATMKVDYVRVYELTGRPYRTPIEPVVVKESFPANGKPAVNGNLIYDNTYQHGLKDIAAAGTPLDPTYWNFLHTPDFGGAGAGSVEQLGGVPYAKLNVTNGGTVPYALQMIQYATLTKGHTYKLSFDAKASAARAINLKFGGDDDNGWAVYSDNFESSLKTELQHYEYRFTMNGTTDPAARLEFNLGLSTGTVWIGNVVLEETDQLSDPSSNKEPLDNGNHIYNGTFDLGTMDRMKYWSFNATQGASAAASVNADRRQMDAAIVDGGASAAAVTLTQTGIQLLQNDEYKLTFDAKASAARTIGVQLTNADGTAVLAEDNGVALGTTLAGHTLTFTMPVGTSYADAKLVFLLGGSDQSVSIDNVKLIRTTNRNVDFTGIDIYPLKNGDFSAGLSSWEPFTQGGAATFQTDNGAAKIGVTNVGGEGWNVMFNQSNLKLVKGLTYEFSFKAKSSVARDIQATLENATYTRRFDSGTLALTTNWQTFSYTFKMTSDDNVTLKFLLGKLANSQAGDVYIDDVVLQVQNAPVMRPPTLVADATNNLVGQPIELAFSTDAAWEAAVQAVLVNGTPLAAGQFTVQSGVLTLNANAFAADQIYAITVKATGYADTLVNQTLFAGDGNRLMNGKFANGSKSWDTWVGEGGVSDFAVVNEAAKIDIHYNGGIHPQWNVPVSWSTQLMQSGIQLEAGKSYDLSFRAWSTTDRPILIELGGYNNNQQVGFDLTSDQSKVYHTSIRPNAATLLTLKYLLGNVVIGASTTPNAPHSIFLDDVLIKEVKSSPVLVADGTDNKVGQSIDLTFADQADWRAGIQSITVDGTPVASGKFSVTSGKLSLDASLFSTVKSYVIAVTADGYGTTQVTQEIKSAASNAALGKTATASSVSQPAGRAIDGDNGSRWESAASDPQWIAIDLGEIYHLDSVLLNWEGAYGKSYKIQVSSVADPQQNSDWTDVFTETNGNGGLDSIALGGVDGRHIRMYGLTRGTPYGYSLWEFEVYGTSTGTGGGGGTNPGTGGGGTNPGTGGGGTTPPAPGTNLALGKPAVVSSQNPNMTASNTTDGNTGTRWEADWAANTTDAPEWAYVDLGSQQTLTTLKLLWEAAYGKTVLIQVADAGSNLAADSTDWHTVQTLSRELTQATLAETIDLGGVQGQYVRVYVTEKGLKPYGPSLFEIEVY</sequence>
<feature type="chain" id="PRO_5003136388" evidence="4">
    <location>
        <begin position="33"/>
        <end position="2862"/>
    </location>
</feature>
<dbReference type="GO" id="GO:0042973">
    <property type="term" value="F:glucan endo-1,3-beta-D-glucosidase activity"/>
    <property type="evidence" value="ECO:0007669"/>
    <property type="project" value="UniProtKB-EC"/>
</dbReference>
<evidence type="ECO:0000256" key="1">
    <source>
        <dbReference type="ARBA" id="ARBA00006865"/>
    </source>
</evidence>
<feature type="domain" description="GH16" evidence="7">
    <location>
        <begin position="1452"/>
        <end position="1712"/>
    </location>
</feature>
<dbReference type="InterPro" id="IPR000757">
    <property type="entry name" value="Beta-glucanase-like"/>
</dbReference>
<feature type="signal peptide" evidence="4">
    <location>
        <begin position="1"/>
        <end position="32"/>
    </location>
</feature>